<evidence type="ECO:0000256" key="15">
    <source>
        <dbReference type="RuleBase" id="RU003750"/>
    </source>
</evidence>
<proteinExistence type="inferred from homology"/>
<accession>A0A2Z4FH51</accession>
<evidence type="ECO:0000256" key="14">
    <source>
        <dbReference type="ARBA" id="ARBA00032361"/>
    </source>
</evidence>
<name>A0A2Z4FH51_9DELT</name>
<evidence type="ECO:0000256" key="4">
    <source>
        <dbReference type="ARBA" id="ARBA00013174"/>
    </source>
</evidence>
<comment type="similarity">
    <text evidence="3 15">Belongs to the CDP-alcohol phosphatidyltransferase class-I family.</text>
</comment>
<dbReference type="PANTHER" id="PTHR14269:SF61">
    <property type="entry name" value="CDP-DIACYLGLYCEROL--SERINE O-PHOSPHATIDYLTRANSFERASE"/>
    <property type="match status" value="1"/>
</dbReference>
<evidence type="ECO:0000256" key="8">
    <source>
        <dbReference type="ARBA" id="ARBA00022692"/>
    </source>
</evidence>
<dbReference type="GO" id="GO:0003882">
    <property type="term" value="F:CDP-diacylglycerol-serine O-phosphatidyltransferase activity"/>
    <property type="evidence" value="ECO:0007669"/>
    <property type="project" value="UniProtKB-EC"/>
</dbReference>
<dbReference type="PANTHER" id="PTHR14269">
    <property type="entry name" value="CDP-DIACYLGLYCEROL--GLYCEROL-3-PHOSPHATE 3-PHOSPHATIDYLTRANSFERASE-RELATED"/>
    <property type="match status" value="1"/>
</dbReference>
<dbReference type="InterPro" id="IPR050324">
    <property type="entry name" value="CDP-alcohol_PTase-I"/>
</dbReference>
<dbReference type="InterPro" id="IPR048254">
    <property type="entry name" value="CDP_ALCOHOL_P_TRANSF_CS"/>
</dbReference>
<organism evidence="16 17">
    <name type="scientific">Bradymonas sediminis</name>
    <dbReference type="NCBI Taxonomy" id="1548548"/>
    <lineage>
        <taxon>Bacteria</taxon>
        <taxon>Deltaproteobacteria</taxon>
        <taxon>Bradymonadales</taxon>
        <taxon>Bradymonadaceae</taxon>
        <taxon>Bradymonas</taxon>
    </lineage>
</organism>
<dbReference type="Proteomes" id="UP000249799">
    <property type="component" value="Chromosome"/>
</dbReference>
<evidence type="ECO:0000256" key="6">
    <source>
        <dbReference type="ARBA" id="ARBA00022516"/>
    </source>
</evidence>
<dbReference type="Gene3D" id="1.20.120.1760">
    <property type="match status" value="1"/>
</dbReference>
<keyword evidence="7 15" id="KW-0808">Transferase</keyword>
<keyword evidence="6" id="KW-0444">Lipid biosynthesis</keyword>
<evidence type="ECO:0000256" key="1">
    <source>
        <dbReference type="ARBA" id="ARBA00000287"/>
    </source>
</evidence>
<evidence type="ECO:0000313" key="17">
    <source>
        <dbReference type="Proteomes" id="UP000249799"/>
    </source>
</evidence>
<evidence type="ECO:0000256" key="9">
    <source>
        <dbReference type="ARBA" id="ARBA00022989"/>
    </source>
</evidence>
<comment type="subcellular location">
    <subcellularLocation>
        <location evidence="2">Endomembrane system</location>
        <topology evidence="2">Multi-pass membrane protein</topology>
    </subcellularLocation>
</comment>
<evidence type="ECO:0000256" key="10">
    <source>
        <dbReference type="ARBA" id="ARBA00023098"/>
    </source>
</evidence>
<evidence type="ECO:0000313" key="16">
    <source>
        <dbReference type="EMBL" id="AWV88220.1"/>
    </source>
</evidence>
<dbReference type="InterPro" id="IPR043130">
    <property type="entry name" value="CDP-OH_PTrfase_TM_dom"/>
</dbReference>
<keyword evidence="12" id="KW-0594">Phospholipid biosynthesis</keyword>
<keyword evidence="17" id="KW-1185">Reference proteome</keyword>
<dbReference type="KEGG" id="bsed:DN745_02240"/>
<gene>
    <name evidence="16" type="primary">pssA</name>
    <name evidence="16" type="ORF">DN745_02240</name>
</gene>
<evidence type="ECO:0000256" key="12">
    <source>
        <dbReference type="ARBA" id="ARBA00023209"/>
    </source>
</evidence>
<evidence type="ECO:0000256" key="13">
    <source>
        <dbReference type="ARBA" id="ARBA00023264"/>
    </source>
</evidence>
<keyword evidence="9" id="KW-1133">Transmembrane helix</keyword>
<dbReference type="EMBL" id="CP030032">
    <property type="protein sequence ID" value="AWV88220.1"/>
    <property type="molecule type" value="Genomic_DNA"/>
</dbReference>
<dbReference type="GO" id="GO:0016020">
    <property type="term" value="C:membrane"/>
    <property type="evidence" value="ECO:0007669"/>
    <property type="project" value="InterPro"/>
</dbReference>
<dbReference type="PROSITE" id="PS00379">
    <property type="entry name" value="CDP_ALCOHOL_P_TRANSF"/>
    <property type="match status" value="1"/>
</dbReference>
<sequence length="264" mass="28154">MDLRNLKYILPNMLTLSSVYCGISSIYISSTAESVTELKIAAWLIVVGMLCDLFDGRVARMTNAQSAFGVQLDSLADAVSFGVAPALLLFNWGMRPLGMGGIFIAFVFAACAIMRLARFNVKAAEDGGASKYFEGLPTPLAAGAVVSMVMAHLSVTGHSSTNATWNVAAMSVLLGGLMISNVRYRTFKDFHFGGRSGATLIALCLLVAGVSFVARPSVAFVMIMVLYIIIGMGGGLMHLGRTLLGHPDEHEEPEFLSESIEEDA</sequence>
<reference evidence="16 17" key="1">
    <citation type="submission" date="2018-06" db="EMBL/GenBank/DDBJ databases">
        <title>Lujinxingia sediminis gen. nov. sp. nov., a new facultative anaerobic member of the class Deltaproteobacteria, and proposal of Lujinxingaceae fam. nov.</title>
        <authorList>
            <person name="Guo L.-Y."/>
            <person name="Li C.-M."/>
            <person name="Wang S."/>
            <person name="Du Z.-J."/>
        </authorList>
    </citation>
    <scope>NUCLEOTIDE SEQUENCE [LARGE SCALE GENOMIC DNA]</scope>
    <source>
        <strain evidence="16 17">FA350</strain>
    </source>
</reference>
<dbReference type="InterPro" id="IPR004533">
    <property type="entry name" value="CDP-diaglyc--ser_O-PTrfase"/>
</dbReference>
<evidence type="ECO:0000256" key="11">
    <source>
        <dbReference type="ARBA" id="ARBA00023136"/>
    </source>
</evidence>
<evidence type="ECO:0000256" key="7">
    <source>
        <dbReference type="ARBA" id="ARBA00022679"/>
    </source>
</evidence>
<keyword evidence="11" id="KW-0472">Membrane</keyword>
<keyword evidence="10" id="KW-0443">Lipid metabolism</keyword>
<keyword evidence="13" id="KW-1208">Phospholipid metabolism</keyword>
<evidence type="ECO:0000256" key="2">
    <source>
        <dbReference type="ARBA" id="ARBA00004127"/>
    </source>
</evidence>
<dbReference type="OrthoDB" id="9777147at2"/>
<dbReference type="GO" id="GO:0008654">
    <property type="term" value="P:phospholipid biosynthetic process"/>
    <property type="evidence" value="ECO:0007669"/>
    <property type="project" value="UniProtKB-KW"/>
</dbReference>
<evidence type="ECO:0000256" key="3">
    <source>
        <dbReference type="ARBA" id="ARBA00010441"/>
    </source>
</evidence>
<dbReference type="GO" id="GO:0012505">
    <property type="term" value="C:endomembrane system"/>
    <property type="evidence" value="ECO:0007669"/>
    <property type="project" value="UniProtKB-SubCell"/>
</dbReference>
<dbReference type="EC" id="2.7.8.8" evidence="4"/>
<protein>
    <recommendedName>
        <fullName evidence="5">CDP-diacylglycerol--serine O-phosphatidyltransferase</fullName>
        <ecNumber evidence="4">2.7.8.8</ecNumber>
    </recommendedName>
    <alternativeName>
        <fullName evidence="14">Phosphatidylserine synthase</fullName>
    </alternativeName>
</protein>
<comment type="catalytic activity">
    <reaction evidence="1">
        <text>a CDP-1,2-diacyl-sn-glycerol + L-serine = a 1,2-diacyl-sn-glycero-3-phospho-L-serine + CMP + H(+)</text>
        <dbReference type="Rhea" id="RHEA:16913"/>
        <dbReference type="ChEBI" id="CHEBI:15378"/>
        <dbReference type="ChEBI" id="CHEBI:33384"/>
        <dbReference type="ChEBI" id="CHEBI:57262"/>
        <dbReference type="ChEBI" id="CHEBI:58332"/>
        <dbReference type="ChEBI" id="CHEBI:60377"/>
        <dbReference type="EC" id="2.7.8.8"/>
    </reaction>
</comment>
<keyword evidence="8" id="KW-0812">Transmembrane</keyword>
<evidence type="ECO:0000256" key="5">
    <source>
        <dbReference type="ARBA" id="ARBA00017171"/>
    </source>
</evidence>
<dbReference type="NCBIfam" id="TIGR00473">
    <property type="entry name" value="pssA"/>
    <property type="match status" value="1"/>
</dbReference>
<dbReference type="Pfam" id="PF01066">
    <property type="entry name" value="CDP-OH_P_transf"/>
    <property type="match status" value="1"/>
</dbReference>
<dbReference type="RefSeq" id="WP_111331779.1">
    <property type="nucleotide sequence ID" value="NZ_CP030032.1"/>
</dbReference>
<dbReference type="InterPro" id="IPR000462">
    <property type="entry name" value="CDP-OH_P_trans"/>
</dbReference>
<dbReference type="AlphaFoldDB" id="A0A2Z4FH51"/>